<dbReference type="GO" id="GO:0043565">
    <property type="term" value="F:sequence-specific DNA binding"/>
    <property type="evidence" value="ECO:0007669"/>
    <property type="project" value="InterPro"/>
</dbReference>
<dbReference type="PROSITE" id="PS50956">
    <property type="entry name" value="HTH_ASNC_2"/>
    <property type="match status" value="1"/>
</dbReference>
<dbReference type="RefSeq" id="WP_056934909.1">
    <property type="nucleotide sequence ID" value="NZ_CP013050.1"/>
</dbReference>
<dbReference type="InterPro" id="IPR036390">
    <property type="entry name" value="WH_DNA-bd_sf"/>
</dbReference>
<dbReference type="SMART" id="SM00344">
    <property type="entry name" value="HTH_ASNC"/>
    <property type="match status" value="1"/>
</dbReference>
<dbReference type="CDD" id="cd00090">
    <property type="entry name" value="HTH_ARSR"/>
    <property type="match status" value="1"/>
</dbReference>
<dbReference type="InterPro" id="IPR036388">
    <property type="entry name" value="WH-like_DNA-bd_sf"/>
</dbReference>
<evidence type="ECO:0000313" key="6">
    <source>
        <dbReference type="Proteomes" id="UP000066042"/>
    </source>
</evidence>
<evidence type="ECO:0000259" key="4">
    <source>
        <dbReference type="PROSITE" id="PS50956"/>
    </source>
</evidence>
<evidence type="ECO:0000256" key="3">
    <source>
        <dbReference type="ARBA" id="ARBA00023163"/>
    </source>
</evidence>
<gene>
    <name evidence="5" type="ORF">TBCH5v1_2662</name>
</gene>
<dbReference type="Gene3D" id="3.30.70.920">
    <property type="match status" value="1"/>
</dbReference>
<dbReference type="PANTHER" id="PTHR30154:SF34">
    <property type="entry name" value="TRANSCRIPTIONAL REGULATOR AZLB"/>
    <property type="match status" value="1"/>
</dbReference>
<dbReference type="PRINTS" id="PR00033">
    <property type="entry name" value="HTHASNC"/>
</dbReference>
<dbReference type="PATRIC" id="fig|55802.8.peg.2648"/>
<dbReference type="SUPFAM" id="SSF54909">
    <property type="entry name" value="Dimeric alpha+beta barrel"/>
    <property type="match status" value="1"/>
</dbReference>
<dbReference type="GeneID" id="26137866"/>
<keyword evidence="1" id="KW-0805">Transcription regulation</keyword>
<evidence type="ECO:0000256" key="2">
    <source>
        <dbReference type="ARBA" id="ARBA00023125"/>
    </source>
</evidence>
<dbReference type="InterPro" id="IPR000485">
    <property type="entry name" value="AsnC-type_HTH_dom"/>
</dbReference>
<evidence type="ECO:0000313" key="5">
    <source>
        <dbReference type="EMBL" id="ALM76550.1"/>
    </source>
</evidence>
<dbReference type="InterPro" id="IPR011008">
    <property type="entry name" value="Dimeric_a/b-barrel"/>
</dbReference>
<dbReference type="InterPro" id="IPR011991">
    <property type="entry name" value="ArsR-like_HTH"/>
</dbReference>
<keyword evidence="3" id="KW-0804">Transcription</keyword>
<dbReference type="Gene3D" id="1.10.10.10">
    <property type="entry name" value="Winged helix-like DNA-binding domain superfamily/Winged helix DNA-binding domain"/>
    <property type="match status" value="1"/>
</dbReference>
<dbReference type="Pfam" id="PF01037">
    <property type="entry name" value="AsnC_trans_reg"/>
    <property type="match status" value="1"/>
</dbReference>
<dbReference type="EMBL" id="CP013050">
    <property type="protein sequence ID" value="ALM76550.1"/>
    <property type="molecule type" value="Genomic_DNA"/>
</dbReference>
<keyword evidence="2" id="KW-0238">DNA-binding</keyword>
<protein>
    <submittedName>
        <fullName evidence="5">Transcriptional regulator</fullName>
    </submittedName>
</protein>
<proteinExistence type="predicted"/>
<dbReference type="InterPro" id="IPR019885">
    <property type="entry name" value="Tscrpt_reg_HTH_AsnC-type_CS"/>
</dbReference>
<dbReference type="STRING" id="55802.TBCH5v1_2662"/>
<dbReference type="SUPFAM" id="SSF46785">
    <property type="entry name" value="Winged helix' DNA-binding domain"/>
    <property type="match status" value="1"/>
</dbReference>
<dbReference type="Proteomes" id="UP000066042">
    <property type="component" value="Chromosome"/>
</dbReference>
<organism evidence="5 6">
    <name type="scientific">Thermococcus barophilus</name>
    <dbReference type="NCBI Taxonomy" id="55802"/>
    <lineage>
        <taxon>Archaea</taxon>
        <taxon>Methanobacteriati</taxon>
        <taxon>Methanobacteriota</taxon>
        <taxon>Thermococci</taxon>
        <taxon>Thermococcales</taxon>
        <taxon>Thermococcaceae</taxon>
        <taxon>Thermococcus</taxon>
    </lineage>
</organism>
<name>A0A0S1XFK0_THEBA</name>
<dbReference type="PANTHER" id="PTHR30154">
    <property type="entry name" value="LEUCINE-RESPONSIVE REGULATORY PROTEIN"/>
    <property type="match status" value="1"/>
</dbReference>
<dbReference type="InterPro" id="IPR019888">
    <property type="entry name" value="Tscrpt_reg_AsnC-like"/>
</dbReference>
<dbReference type="InterPro" id="IPR019887">
    <property type="entry name" value="Tscrpt_reg_AsnC/Lrp_C"/>
</dbReference>
<feature type="domain" description="HTH asnC-type" evidence="4">
    <location>
        <begin position="4"/>
        <end position="65"/>
    </location>
</feature>
<evidence type="ECO:0000256" key="1">
    <source>
        <dbReference type="ARBA" id="ARBA00023015"/>
    </source>
</evidence>
<sequence length="150" mass="17249">MPDLDEIDRKILLLLKDNARMSLTDIAKKVGLSVMGVKNRIKKLEERGIIEGYSANISLSRLGYDIMAFVEISVEARVRREVAEALQKRKEVIELYEVTGTCDFMAKIVVRNMEELREFLAITLAKMEGIISTQTLLILRNYRIKFDKLL</sequence>
<reference evidence="5 6" key="1">
    <citation type="journal article" date="2016" name="Genome Announc.">
        <title>Complete genome sequence of the hyperthermophilic and piezophilic archaeon Thermococcus barophilus Ch5, capable of growth at the expense of hydrogenogenesis from carbon monoxide and formate.</title>
        <authorList>
            <person name="Oger P."/>
            <person name="Sokolova T.G."/>
            <person name="Kozhevnikova D.A."/>
            <person name="Taranov E.A."/>
            <person name="Vannier P."/>
            <person name="Lee H.S."/>
            <person name="Kwon K.K."/>
            <person name="Kang S.G."/>
            <person name="Lee J.H."/>
            <person name="Bonch-Osmolovskaya E.A."/>
            <person name="Lebedinsky A.V."/>
        </authorList>
    </citation>
    <scope>NUCLEOTIDE SEQUENCE [LARGE SCALE GENOMIC DNA]</scope>
    <source>
        <strain evidence="6">Ch5</strain>
    </source>
</reference>
<dbReference type="PROSITE" id="PS00519">
    <property type="entry name" value="HTH_ASNC_1"/>
    <property type="match status" value="1"/>
</dbReference>
<dbReference type="GO" id="GO:0005829">
    <property type="term" value="C:cytosol"/>
    <property type="evidence" value="ECO:0007669"/>
    <property type="project" value="TreeGrafter"/>
</dbReference>
<dbReference type="GO" id="GO:0043200">
    <property type="term" value="P:response to amino acid"/>
    <property type="evidence" value="ECO:0007669"/>
    <property type="project" value="TreeGrafter"/>
</dbReference>
<dbReference type="Pfam" id="PF13412">
    <property type="entry name" value="HTH_24"/>
    <property type="match status" value="1"/>
</dbReference>
<dbReference type="AlphaFoldDB" id="A0A0S1XFK0"/>
<accession>A0A0S1XFK0</accession>